<keyword evidence="5 7" id="KW-0418">Kinase</keyword>
<evidence type="ECO:0000256" key="5">
    <source>
        <dbReference type="ARBA" id="ARBA00022777"/>
    </source>
</evidence>
<dbReference type="EC" id="2.7.4.9" evidence="7"/>
<organism evidence="9 10">
    <name type="scientific">Stygiolobus azoricus</name>
    <dbReference type="NCBI Taxonomy" id="41675"/>
    <lineage>
        <taxon>Archaea</taxon>
        <taxon>Thermoproteota</taxon>
        <taxon>Thermoprotei</taxon>
        <taxon>Sulfolobales</taxon>
        <taxon>Sulfolobaceae</taxon>
        <taxon>Stygiolobus</taxon>
    </lineage>
</organism>
<dbReference type="Pfam" id="PF02223">
    <property type="entry name" value="Thymidylate_kin"/>
    <property type="match status" value="1"/>
</dbReference>
<keyword evidence="6 7" id="KW-0067">ATP-binding</keyword>
<dbReference type="Proteomes" id="UP000423396">
    <property type="component" value="Chromosome"/>
</dbReference>
<keyword evidence="2 7" id="KW-0808">Transferase</keyword>
<sequence>MERGILIAVEGVEGSGRSSHLQGIKKYLEEEGYGVTTIGLQSSQLLGNKLNTVKRDLVFQRITLFLAYATDLADQIEYTVKEALNSGFVVLADGYVYTLMAWGLTRGLDRNWISDVLSFAIKPDLAISLVAPVSIISRRVIMKNGKIDPLASSIDLCINKDLYTSFRIHVRTFQKYLLEISKTYGLKVVKTNRNYEEAHKEIIEYVREVLK</sequence>
<dbReference type="EMBL" id="CP045483">
    <property type="protein sequence ID" value="QGR20308.1"/>
    <property type="molecule type" value="Genomic_DNA"/>
</dbReference>
<evidence type="ECO:0000256" key="3">
    <source>
        <dbReference type="ARBA" id="ARBA00022727"/>
    </source>
</evidence>
<dbReference type="InterPro" id="IPR039430">
    <property type="entry name" value="Thymidylate_kin-like_dom"/>
</dbReference>
<proteinExistence type="inferred from homology"/>
<dbReference type="GeneID" id="42799429"/>
<comment type="catalytic activity">
    <reaction evidence="7">
        <text>dTMP + ATP = dTDP + ADP</text>
        <dbReference type="Rhea" id="RHEA:13517"/>
        <dbReference type="ChEBI" id="CHEBI:30616"/>
        <dbReference type="ChEBI" id="CHEBI:58369"/>
        <dbReference type="ChEBI" id="CHEBI:63528"/>
        <dbReference type="ChEBI" id="CHEBI:456216"/>
        <dbReference type="EC" id="2.7.4.9"/>
    </reaction>
</comment>
<protein>
    <recommendedName>
        <fullName evidence="7">Probable thymidylate kinase</fullName>
        <ecNumber evidence="7">2.7.4.9</ecNumber>
    </recommendedName>
    <alternativeName>
        <fullName evidence="7">dTMP kinase</fullName>
    </alternativeName>
</protein>
<dbReference type="GO" id="GO:0006227">
    <property type="term" value="P:dUDP biosynthetic process"/>
    <property type="evidence" value="ECO:0007669"/>
    <property type="project" value="TreeGrafter"/>
</dbReference>
<gene>
    <name evidence="7" type="primary">tmk</name>
    <name evidence="9" type="ORF">D1868_10120</name>
</gene>
<reference evidence="9 10" key="1">
    <citation type="submission" date="2019-10" db="EMBL/GenBank/DDBJ databases">
        <title>Genome Sequences from Six Type Strain Members of the Archaeal Family Sulfolobaceae: Acidianus ambivalens, Acidianus infernus, Metallosphaera prunae, Stygiolobus azoricus, Sulfolobus metallicus, and Sulfurisphaera ohwakuensis.</title>
        <authorList>
            <person name="Counts J.A."/>
            <person name="Kelly R.M."/>
        </authorList>
    </citation>
    <scope>NUCLEOTIDE SEQUENCE [LARGE SCALE GENOMIC DNA]</scope>
    <source>
        <strain evidence="9 10">FC6</strain>
    </source>
</reference>
<keyword evidence="4 7" id="KW-0547">Nucleotide-binding</keyword>
<keyword evidence="10" id="KW-1185">Reference proteome</keyword>
<dbReference type="PANTHER" id="PTHR10344">
    <property type="entry name" value="THYMIDYLATE KINASE"/>
    <property type="match status" value="1"/>
</dbReference>
<dbReference type="GO" id="GO:0005737">
    <property type="term" value="C:cytoplasm"/>
    <property type="evidence" value="ECO:0007669"/>
    <property type="project" value="TreeGrafter"/>
</dbReference>
<name>A0A650CR98_9CREN</name>
<evidence type="ECO:0000256" key="1">
    <source>
        <dbReference type="ARBA" id="ARBA00009776"/>
    </source>
</evidence>
<dbReference type="InterPro" id="IPR018094">
    <property type="entry name" value="Thymidylate_kinase"/>
</dbReference>
<evidence type="ECO:0000256" key="2">
    <source>
        <dbReference type="ARBA" id="ARBA00022679"/>
    </source>
</evidence>
<evidence type="ECO:0000313" key="10">
    <source>
        <dbReference type="Proteomes" id="UP000423396"/>
    </source>
</evidence>
<dbReference type="CDD" id="cd01672">
    <property type="entry name" value="TMPK"/>
    <property type="match status" value="1"/>
</dbReference>
<dbReference type="SUPFAM" id="SSF52540">
    <property type="entry name" value="P-loop containing nucleoside triphosphate hydrolases"/>
    <property type="match status" value="1"/>
</dbReference>
<dbReference type="GO" id="GO:0005524">
    <property type="term" value="F:ATP binding"/>
    <property type="evidence" value="ECO:0007669"/>
    <property type="project" value="UniProtKB-UniRule"/>
</dbReference>
<keyword evidence="3 7" id="KW-0545">Nucleotide biosynthesis</keyword>
<evidence type="ECO:0000313" key="9">
    <source>
        <dbReference type="EMBL" id="QGR20308.1"/>
    </source>
</evidence>
<comment type="similarity">
    <text evidence="1 7">Belongs to the thymidylate kinase family.</text>
</comment>
<dbReference type="KEGG" id="sazo:D1868_10120"/>
<evidence type="ECO:0000256" key="4">
    <source>
        <dbReference type="ARBA" id="ARBA00022741"/>
    </source>
</evidence>
<evidence type="ECO:0000259" key="8">
    <source>
        <dbReference type="Pfam" id="PF02223"/>
    </source>
</evidence>
<accession>A0A650CR98</accession>
<evidence type="ECO:0000256" key="6">
    <source>
        <dbReference type="ARBA" id="ARBA00022840"/>
    </source>
</evidence>
<dbReference type="Gene3D" id="3.40.50.300">
    <property type="entry name" value="P-loop containing nucleotide triphosphate hydrolases"/>
    <property type="match status" value="1"/>
</dbReference>
<dbReference type="RefSeq" id="WP_156007758.1">
    <property type="nucleotide sequence ID" value="NZ_CP045483.1"/>
</dbReference>
<dbReference type="AlphaFoldDB" id="A0A650CR98"/>
<dbReference type="OrthoDB" id="43083at2157"/>
<dbReference type="InterPro" id="IPR027417">
    <property type="entry name" value="P-loop_NTPase"/>
</dbReference>
<dbReference type="PANTHER" id="PTHR10344:SF1">
    <property type="entry name" value="THYMIDYLATE KINASE"/>
    <property type="match status" value="1"/>
</dbReference>
<dbReference type="GO" id="GO:0006233">
    <property type="term" value="P:dTDP biosynthetic process"/>
    <property type="evidence" value="ECO:0007669"/>
    <property type="project" value="InterPro"/>
</dbReference>
<dbReference type="HAMAP" id="MF_00165">
    <property type="entry name" value="Thymidylate_kinase"/>
    <property type="match status" value="1"/>
</dbReference>
<evidence type="ECO:0000256" key="7">
    <source>
        <dbReference type="HAMAP-Rule" id="MF_00165"/>
    </source>
</evidence>
<dbReference type="GO" id="GO:0004798">
    <property type="term" value="F:dTMP kinase activity"/>
    <property type="evidence" value="ECO:0007669"/>
    <property type="project" value="UniProtKB-UniRule"/>
</dbReference>
<comment type="caution">
    <text evidence="7">Lacks conserved residue(s) required for the propagation of feature annotation.</text>
</comment>
<dbReference type="GO" id="GO:0006235">
    <property type="term" value="P:dTTP biosynthetic process"/>
    <property type="evidence" value="ECO:0007669"/>
    <property type="project" value="UniProtKB-UniRule"/>
</dbReference>
<feature type="domain" description="Thymidylate kinase-like" evidence="8">
    <location>
        <begin position="9"/>
        <end position="202"/>
    </location>
</feature>